<dbReference type="SUPFAM" id="SSF52172">
    <property type="entry name" value="CheY-like"/>
    <property type="match status" value="1"/>
</dbReference>
<dbReference type="Pfam" id="PF00196">
    <property type="entry name" value="GerE"/>
    <property type="match status" value="1"/>
</dbReference>
<dbReference type="GO" id="GO:0000160">
    <property type="term" value="P:phosphorelay signal transduction system"/>
    <property type="evidence" value="ECO:0007669"/>
    <property type="project" value="InterPro"/>
</dbReference>
<organism evidence="6 7">
    <name type="scientific">Azorhizobium caulinodans (strain ATCC 43989 / DSM 5975 / JCM 20966 / LMG 6465 / NBRC 14845 / NCIMB 13405 / ORS 571)</name>
    <dbReference type="NCBI Taxonomy" id="438753"/>
    <lineage>
        <taxon>Bacteria</taxon>
        <taxon>Pseudomonadati</taxon>
        <taxon>Pseudomonadota</taxon>
        <taxon>Alphaproteobacteria</taxon>
        <taxon>Hyphomicrobiales</taxon>
        <taxon>Xanthobacteraceae</taxon>
        <taxon>Azorhizobium</taxon>
    </lineage>
</organism>
<reference evidence="6 7" key="6">
    <citation type="journal article" date="2011" name="Appl. Environ. Microbiol.">
        <title>Involvement of the azorhizobial chromosome partition gene (parA) in the onset of bacteroid differentiation during Sesbania rostrata stem nodule development.</title>
        <authorList>
            <person name="Liu CT."/>
            <person name="Lee KB."/>
            <person name="Wang YS."/>
            <person name="Peng MH."/>
            <person name="Lee KT."/>
            <person name="Suzuki S."/>
            <person name="Suzuki T."/>
            <person name="Oyaizu H."/>
        </authorList>
    </citation>
    <scope>NUCLEOTIDE SEQUENCE [LARGE SCALE GENOMIC DNA]</scope>
    <source>
        <strain evidence="7">ATCC 43989 / DSM 5975 / JCM 20966 / LMG 6465 / NBRC 14845 / NCIMB 13405 / ORS 571</strain>
    </source>
</reference>
<dbReference type="InterPro" id="IPR011006">
    <property type="entry name" value="CheY-like_superfamily"/>
</dbReference>
<evidence type="ECO:0000259" key="5">
    <source>
        <dbReference type="PROSITE" id="PS50110"/>
    </source>
</evidence>
<gene>
    <name evidence="6" type="primary">luxR</name>
    <name evidence="6" type="ordered locus">AZC_0572</name>
</gene>
<dbReference type="SMART" id="SM00421">
    <property type="entry name" value="HTH_LUXR"/>
    <property type="match status" value="1"/>
</dbReference>
<dbReference type="Proteomes" id="UP000000270">
    <property type="component" value="Chromosome"/>
</dbReference>
<evidence type="ECO:0000313" key="6">
    <source>
        <dbReference type="EMBL" id="BAF86570.1"/>
    </source>
</evidence>
<dbReference type="GO" id="GO:0006355">
    <property type="term" value="P:regulation of DNA-templated transcription"/>
    <property type="evidence" value="ECO:0007669"/>
    <property type="project" value="InterPro"/>
</dbReference>
<dbReference type="PANTHER" id="PTHR45566">
    <property type="entry name" value="HTH-TYPE TRANSCRIPTIONAL REGULATOR YHJB-RELATED"/>
    <property type="match status" value="1"/>
</dbReference>
<dbReference type="InterPro" id="IPR001789">
    <property type="entry name" value="Sig_transdc_resp-reg_receiver"/>
</dbReference>
<evidence type="ECO:0000256" key="3">
    <source>
        <dbReference type="PROSITE-ProRule" id="PRU00169"/>
    </source>
</evidence>
<dbReference type="InterPro" id="IPR051015">
    <property type="entry name" value="EvgA-like"/>
</dbReference>
<sequence>MGDADAGYRLVIADDHPLFRGALREAVAGEFPSAEIVEVGTFDDLHALLEREDDFDLILLDLTMPGARGFSGLIYLRAQYAGVPVVVVSGNEEPAVIRRCIDLGASGFIPKTMGIAGMRQSVATVLAGGTSVPPDLGPPTAQDGEADAIISRLATLTPQQVRVLMMLAEGRLNKQIAYELGVSEATVKAHVSAILQKLGVESRTQAVIAVSKVDAGLWSANQA</sequence>
<keyword evidence="2" id="KW-0238">DNA-binding</keyword>
<accession>A8IMK9</accession>
<dbReference type="PROSITE" id="PS50110">
    <property type="entry name" value="RESPONSE_REGULATORY"/>
    <property type="match status" value="1"/>
</dbReference>
<reference evidence="7" key="2">
    <citation type="submission" date="2007-04" db="EMBL/GenBank/DDBJ databases">
        <title>Complete genome sequence of the nitrogen-fixing bacterium Azorhizobium caulinodans ORS571.</title>
        <authorList>
            <person name="Lee K.B."/>
            <person name="Backer P.D."/>
            <person name="Aono T."/>
            <person name="Liu C.T."/>
            <person name="Suzuki S."/>
            <person name="Suzuki T."/>
            <person name="Kaneko T."/>
            <person name="Yamada M."/>
            <person name="Tabata S."/>
            <person name="Kupfer D.M."/>
            <person name="Najar F.Z."/>
            <person name="Wiley G.B."/>
            <person name="Roe B."/>
            <person name="Binnewies T."/>
            <person name="Ussery D."/>
            <person name="Vereecke D."/>
            <person name="Gevers D."/>
            <person name="Holsters M."/>
            <person name="Oyaizu H."/>
        </authorList>
    </citation>
    <scope>NUCLEOTIDE SEQUENCE [LARGE SCALE GENOMIC DNA]</scope>
    <source>
        <strain evidence="7">ATCC 43989 / DSM 5975 / JCM 20966 / LMG 6465 / NBRC 14845 / NCIMB 13405 / ORS 571</strain>
    </source>
</reference>
<dbReference type="STRING" id="438753.AZC_0572"/>
<name>A8IMK9_AZOC5</name>
<dbReference type="EMBL" id="AP009384">
    <property type="protein sequence ID" value="BAF86570.1"/>
    <property type="molecule type" value="Genomic_DNA"/>
</dbReference>
<evidence type="ECO:0000313" key="7">
    <source>
        <dbReference type="Proteomes" id="UP000000270"/>
    </source>
</evidence>
<dbReference type="PROSITE" id="PS50043">
    <property type="entry name" value="HTH_LUXR_2"/>
    <property type="match status" value="1"/>
</dbReference>
<reference evidence="6 7" key="4">
    <citation type="journal article" date="2009" name="Appl. Environ. Microbiol.">
        <title>Comparative genome-wide transcriptional profiling of Azorhizobium caulinodans ORS571 grown under free-living and symbiotic conditions.</title>
        <authorList>
            <person name="Tsukada S."/>
            <person name="Aono T."/>
            <person name="Akiba N."/>
            <person name="Lee KB."/>
            <person name="Liu CT."/>
            <person name="Toyazaki H."/>
            <person name="Oyaizu H."/>
        </authorList>
    </citation>
    <scope>NUCLEOTIDE SEQUENCE [LARGE SCALE GENOMIC DNA]</scope>
    <source>
        <strain evidence="7">ATCC 43989 / DSM 5975 / JCM 20966 / LMG 6465 / NBRC 14845 / NCIMB 13405 / ORS 571</strain>
    </source>
</reference>
<dbReference type="HOGENOM" id="CLU_000445_90_8_5"/>
<keyword evidence="1 3" id="KW-0597">Phosphoprotein</keyword>
<dbReference type="SMART" id="SM00448">
    <property type="entry name" value="REC"/>
    <property type="match status" value="1"/>
</dbReference>
<evidence type="ECO:0000256" key="1">
    <source>
        <dbReference type="ARBA" id="ARBA00022553"/>
    </source>
</evidence>
<dbReference type="CDD" id="cd17535">
    <property type="entry name" value="REC_NarL-like"/>
    <property type="match status" value="1"/>
</dbReference>
<dbReference type="AlphaFoldDB" id="A8IMK9"/>
<dbReference type="Gene3D" id="1.10.10.10">
    <property type="entry name" value="Winged helix-like DNA-binding domain superfamily/Winged helix DNA-binding domain"/>
    <property type="match status" value="1"/>
</dbReference>
<evidence type="ECO:0000256" key="2">
    <source>
        <dbReference type="ARBA" id="ARBA00023125"/>
    </source>
</evidence>
<dbReference type="PRINTS" id="PR00038">
    <property type="entry name" value="HTHLUXR"/>
</dbReference>
<protein>
    <submittedName>
        <fullName evidence="6">Regulatory protein</fullName>
    </submittedName>
</protein>
<dbReference type="SUPFAM" id="SSF46894">
    <property type="entry name" value="C-terminal effector domain of the bipartite response regulators"/>
    <property type="match status" value="1"/>
</dbReference>
<dbReference type="InterPro" id="IPR000792">
    <property type="entry name" value="Tscrpt_reg_LuxR_C"/>
</dbReference>
<keyword evidence="7" id="KW-1185">Reference proteome</keyword>
<dbReference type="PANTHER" id="PTHR45566:SF1">
    <property type="entry name" value="HTH-TYPE TRANSCRIPTIONAL REGULATOR YHJB-RELATED"/>
    <property type="match status" value="1"/>
</dbReference>
<feature type="modified residue" description="4-aspartylphosphate" evidence="3">
    <location>
        <position position="61"/>
    </location>
</feature>
<dbReference type="RefSeq" id="WP_012169103.1">
    <property type="nucleotide sequence ID" value="NC_009937.1"/>
</dbReference>
<dbReference type="InterPro" id="IPR016032">
    <property type="entry name" value="Sig_transdc_resp-reg_C-effctor"/>
</dbReference>
<dbReference type="InterPro" id="IPR036388">
    <property type="entry name" value="WH-like_DNA-bd_sf"/>
</dbReference>
<evidence type="ECO:0000259" key="4">
    <source>
        <dbReference type="PROSITE" id="PS50043"/>
    </source>
</evidence>
<dbReference type="eggNOG" id="COG2197">
    <property type="taxonomic scope" value="Bacteria"/>
</dbReference>
<reference evidence="6 7" key="1">
    <citation type="journal article" date="2007" name="Appl. Environ. Microbiol.">
        <title>Rhizobial factors required for stem nodule maturation and maintenance in Sesbania rostrata-Azorhizobium caulinodans ORS571 symbiosis.</title>
        <authorList>
            <person name="Suzuki S."/>
            <person name="Aono T."/>
            <person name="Lee KB."/>
            <person name="Suzuki T."/>
            <person name="Liu CT."/>
            <person name="Miwa H."/>
            <person name="Wakao S."/>
            <person name="Iki T."/>
            <person name="Oyaizu H."/>
        </authorList>
    </citation>
    <scope>NUCLEOTIDE SEQUENCE [LARGE SCALE GENOMIC DNA]</scope>
    <source>
        <strain evidence="7">ATCC 43989 / DSM 5975 / JCM 20966 / LMG 6465 / NBRC 14845 / NCIMB 13405 / ORS 571</strain>
    </source>
</reference>
<reference evidence="6 7" key="3">
    <citation type="journal article" date="2008" name="BMC Genomics">
        <title>The genome of the versatile nitrogen fixer Azorhizobium caulinodans ORS571.</title>
        <authorList>
            <person name="Lee KB."/>
            <person name="Backer P.D."/>
            <person name="Aono T."/>
            <person name="Liu CT."/>
            <person name="Suzuki S."/>
            <person name="Suzuki T."/>
            <person name="Kaneko T."/>
            <person name="Yamada M."/>
            <person name="Tabata S."/>
            <person name="Kupfer D.M."/>
            <person name="Najar F.Z."/>
            <person name="Wiley G.B."/>
            <person name="Roe B."/>
            <person name="Binnewies T.T."/>
            <person name="Ussery D.W."/>
            <person name="D'Haeze W."/>
            <person name="Herder J.D."/>
            <person name="Gevers D."/>
            <person name="Vereecke D."/>
            <person name="Holsters M."/>
            <person name="Oyaizu H."/>
        </authorList>
    </citation>
    <scope>NUCLEOTIDE SEQUENCE [LARGE SCALE GENOMIC DNA]</scope>
    <source>
        <strain evidence="7">ATCC 43989 / DSM 5975 / JCM 20966 / LMG 6465 / NBRC 14845 / NCIMB 13405 / ORS 571</strain>
    </source>
</reference>
<dbReference type="PROSITE" id="PS00622">
    <property type="entry name" value="HTH_LUXR_1"/>
    <property type="match status" value="1"/>
</dbReference>
<feature type="domain" description="Response regulatory" evidence="5">
    <location>
        <begin position="9"/>
        <end position="126"/>
    </location>
</feature>
<proteinExistence type="predicted"/>
<reference evidence="6 7" key="5">
    <citation type="journal article" date="2010" name="Appl. Environ. Microbiol.">
        <title>phrR-like gene praR of Azorhizobium caulinodans ORS571 is essential for symbiosis with Sesbania rostrata and is involved in expression of reb genes.</title>
        <authorList>
            <person name="Akiba N."/>
            <person name="Aono T."/>
            <person name="Toyazaki H."/>
            <person name="Sato S."/>
            <person name="Oyaizu H."/>
        </authorList>
    </citation>
    <scope>NUCLEOTIDE SEQUENCE [LARGE SCALE GENOMIC DNA]</scope>
    <source>
        <strain evidence="7">ATCC 43989 / DSM 5975 / JCM 20966 / LMG 6465 / NBRC 14845 / NCIMB 13405 / ORS 571</strain>
    </source>
</reference>
<dbReference type="KEGG" id="azc:AZC_0572"/>
<dbReference type="Pfam" id="PF00072">
    <property type="entry name" value="Response_reg"/>
    <property type="match status" value="1"/>
</dbReference>
<dbReference type="InterPro" id="IPR058245">
    <property type="entry name" value="NreC/VraR/RcsB-like_REC"/>
</dbReference>
<dbReference type="Gene3D" id="3.40.50.2300">
    <property type="match status" value="1"/>
</dbReference>
<dbReference type="GO" id="GO:0003677">
    <property type="term" value="F:DNA binding"/>
    <property type="evidence" value="ECO:0007669"/>
    <property type="project" value="UniProtKB-KW"/>
</dbReference>
<dbReference type="CDD" id="cd06170">
    <property type="entry name" value="LuxR_C_like"/>
    <property type="match status" value="1"/>
</dbReference>
<feature type="domain" description="HTH luxR-type" evidence="4">
    <location>
        <begin position="149"/>
        <end position="214"/>
    </location>
</feature>